<feature type="domain" description="Pyrrolo-quinoline quinone repeat" evidence="2">
    <location>
        <begin position="58"/>
        <end position="150"/>
    </location>
</feature>
<dbReference type="InterPro" id="IPR002372">
    <property type="entry name" value="PQQ_rpt_dom"/>
</dbReference>
<dbReference type="SMART" id="SM00564">
    <property type="entry name" value="PQQ"/>
    <property type="match status" value="5"/>
</dbReference>
<dbReference type="AlphaFoldDB" id="A0A831RQF0"/>
<evidence type="ECO:0000256" key="1">
    <source>
        <dbReference type="SAM" id="Phobius"/>
    </source>
</evidence>
<reference evidence="3" key="1">
    <citation type="journal article" date="2020" name="mSystems">
        <title>Genome- and Community-Level Interaction Insights into Carbon Utilization and Element Cycling Functions of Hydrothermarchaeota in Hydrothermal Sediment.</title>
        <authorList>
            <person name="Zhou Z."/>
            <person name="Liu Y."/>
            <person name="Xu W."/>
            <person name="Pan J."/>
            <person name="Luo Z.H."/>
            <person name="Li M."/>
        </authorList>
    </citation>
    <scope>NUCLEOTIDE SEQUENCE [LARGE SCALE GENOMIC DNA]</scope>
    <source>
        <strain evidence="3">HyVt-443</strain>
    </source>
</reference>
<dbReference type="Gene3D" id="2.130.10.10">
    <property type="entry name" value="YVTN repeat-like/Quinoprotein amine dehydrogenase"/>
    <property type="match status" value="3"/>
</dbReference>
<keyword evidence="1" id="KW-1133">Transmembrane helix</keyword>
<keyword evidence="1" id="KW-0472">Membrane</keyword>
<keyword evidence="1" id="KW-0812">Transmembrane</keyword>
<dbReference type="InterPro" id="IPR015943">
    <property type="entry name" value="WD40/YVTN_repeat-like_dom_sf"/>
</dbReference>
<protein>
    <recommendedName>
        <fullName evidence="2">Pyrrolo-quinoline quinone repeat domain-containing protein</fullName>
    </recommendedName>
</protein>
<feature type="transmembrane region" description="Helical" evidence="1">
    <location>
        <begin position="21"/>
        <end position="40"/>
    </location>
</feature>
<evidence type="ECO:0000259" key="2">
    <source>
        <dbReference type="Pfam" id="PF13360"/>
    </source>
</evidence>
<dbReference type="PANTHER" id="PTHR34512">
    <property type="entry name" value="CELL SURFACE PROTEIN"/>
    <property type="match status" value="1"/>
</dbReference>
<comment type="caution">
    <text evidence="3">The sequence shown here is derived from an EMBL/GenBank/DDBJ whole genome shotgun (WGS) entry which is preliminary data.</text>
</comment>
<dbReference type="InterPro" id="IPR011047">
    <property type="entry name" value="Quinoprotein_ADH-like_sf"/>
</dbReference>
<dbReference type="Proteomes" id="UP000886251">
    <property type="component" value="Unassembled WGS sequence"/>
</dbReference>
<dbReference type="Pfam" id="PF13360">
    <property type="entry name" value="PQQ_2"/>
    <property type="match status" value="2"/>
</dbReference>
<name>A0A831RQF0_9GAMM</name>
<feature type="domain" description="Pyrrolo-quinoline quinone repeat" evidence="2">
    <location>
        <begin position="172"/>
        <end position="315"/>
    </location>
</feature>
<dbReference type="SUPFAM" id="SSF50998">
    <property type="entry name" value="Quinoprotein alcohol dehydrogenase-like"/>
    <property type="match status" value="1"/>
</dbReference>
<dbReference type="InterPro" id="IPR018391">
    <property type="entry name" value="PQQ_b-propeller_rpt"/>
</dbReference>
<gene>
    <name evidence="3" type="ORF">ENI96_14460</name>
</gene>
<accession>A0A831RQF0</accession>
<organism evidence="3">
    <name type="scientific">Sedimenticola thiotaurini</name>
    <dbReference type="NCBI Taxonomy" id="1543721"/>
    <lineage>
        <taxon>Bacteria</taxon>
        <taxon>Pseudomonadati</taxon>
        <taxon>Pseudomonadota</taxon>
        <taxon>Gammaproteobacteria</taxon>
        <taxon>Chromatiales</taxon>
        <taxon>Sedimenticolaceae</taxon>
        <taxon>Sedimenticola</taxon>
    </lineage>
</organism>
<dbReference type="PANTHER" id="PTHR34512:SF30">
    <property type="entry name" value="OUTER MEMBRANE PROTEIN ASSEMBLY FACTOR BAMB"/>
    <property type="match status" value="1"/>
</dbReference>
<dbReference type="EMBL" id="DRKP01000185">
    <property type="protein sequence ID" value="HEB97621.1"/>
    <property type="molecule type" value="Genomic_DNA"/>
</dbReference>
<sequence>MARVLLQQGTIERRRAMRITGWLAGLTLAMVATGAGAALYPSNPTVDEDAWFVSGDGLSRFDRASGRRQWRVLAGEPVSDPVRLGGRLLVTAVGRLIAVDAASGRTEWIRPLADDPFAPVVAGGRILLASREGRLTALSLGQGRTLWSVRPGRGWIYPPAVQPGRLVTGGQDGVVWALDPADGSILWRTPLEQELVYAPRALDRHRLVVTTFSGAVTALDGATGRQLWTQRFPAPSLRAFPLAGLLLLPGMDGVLRALDPADGHLRWSYDAGARLLPTLSADAARVLVSTGEGEQILLRIADGGLIARYRSSGEPVAARLLDDGGLALFVQRRNEPGSGPVLVYAGRR</sequence>
<proteinExistence type="predicted"/>
<evidence type="ECO:0000313" key="3">
    <source>
        <dbReference type="EMBL" id="HEB97621.1"/>
    </source>
</evidence>